<organism evidence="4 5">
    <name type="scientific">Anthostomella pinea</name>
    <dbReference type="NCBI Taxonomy" id="933095"/>
    <lineage>
        <taxon>Eukaryota</taxon>
        <taxon>Fungi</taxon>
        <taxon>Dikarya</taxon>
        <taxon>Ascomycota</taxon>
        <taxon>Pezizomycotina</taxon>
        <taxon>Sordariomycetes</taxon>
        <taxon>Xylariomycetidae</taxon>
        <taxon>Xylariales</taxon>
        <taxon>Xylariaceae</taxon>
        <taxon>Anthostomella</taxon>
    </lineage>
</organism>
<evidence type="ECO:0000313" key="4">
    <source>
        <dbReference type="EMBL" id="CAJ2509453.1"/>
    </source>
</evidence>
<gene>
    <name evidence="4" type="ORF">KHLLAP_LOCUS9921</name>
</gene>
<dbReference type="EMBL" id="CAUWAG010000012">
    <property type="protein sequence ID" value="CAJ2509453.1"/>
    <property type="molecule type" value="Genomic_DNA"/>
</dbReference>
<proteinExistence type="inferred from homology"/>
<comment type="pathway">
    <text evidence="1">Mycotoxin biosynthesis.</text>
</comment>
<sequence length="254" mass="29056">MDSEKSFEETDLLREDDVNLDVESRTYPRRKPWTSCIIGLLSLVVALETIWLVLLGTREAPNPALNLYSPANAAVRYNTVKLDADDQNPYVHQKSTDVLDQMWMDLYDFGTVGLSTSEAAQLVDQTKPTPNDPDTYPVMITVFHNIHCLNLIRKALWREDYPDALEMTEFGTVNRTAPKALHIDHCVNSIREAMMCSADITPIPFHTVNETDLHVFPELAATHTCRDFDAIREWARPRQVEAWKMDIQLHDDDV</sequence>
<protein>
    <submittedName>
        <fullName evidence="4">Uu.00g144790.m01.CDS01</fullName>
    </submittedName>
</protein>
<evidence type="ECO:0000313" key="5">
    <source>
        <dbReference type="Proteomes" id="UP001295740"/>
    </source>
</evidence>
<evidence type="ECO:0000256" key="1">
    <source>
        <dbReference type="ARBA" id="ARBA00004685"/>
    </source>
</evidence>
<keyword evidence="3" id="KW-0812">Transmembrane</keyword>
<keyword evidence="3" id="KW-0472">Membrane</keyword>
<keyword evidence="5" id="KW-1185">Reference proteome</keyword>
<reference evidence="4" key="1">
    <citation type="submission" date="2023-10" db="EMBL/GenBank/DDBJ databases">
        <authorList>
            <person name="Hackl T."/>
        </authorList>
    </citation>
    <scope>NUCLEOTIDE SEQUENCE</scope>
</reference>
<dbReference type="AlphaFoldDB" id="A0AAI8YLN9"/>
<accession>A0AAI8YLN9</accession>
<comment type="similarity">
    <text evidence="2">Belongs to the ustYa family.</text>
</comment>
<dbReference type="GO" id="GO:0043386">
    <property type="term" value="P:mycotoxin biosynthetic process"/>
    <property type="evidence" value="ECO:0007669"/>
    <property type="project" value="InterPro"/>
</dbReference>
<dbReference type="Proteomes" id="UP001295740">
    <property type="component" value="Unassembled WGS sequence"/>
</dbReference>
<dbReference type="InterPro" id="IPR021765">
    <property type="entry name" value="UstYa-like"/>
</dbReference>
<dbReference type="PANTHER" id="PTHR33365:SF4">
    <property type="entry name" value="CYCLOCHLOROTINE BIOSYNTHESIS PROTEIN O"/>
    <property type="match status" value="1"/>
</dbReference>
<name>A0AAI8YLN9_9PEZI</name>
<dbReference type="Pfam" id="PF11807">
    <property type="entry name" value="UstYa"/>
    <property type="match status" value="1"/>
</dbReference>
<evidence type="ECO:0000256" key="3">
    <source>
        <dbReference type="SAM" id="Phobius"/>
    </source>
</evidence>
<dbReference type="PANTHER" id="PTHR33365">
    <property type="entry name" value="YALI0B05434P"/>
    <property type="match status" value="1"/>
</dbReference>
<feature type="transmembrane region" description="Helical" evidence="3">
    <location>
        <begin position="33"/>
        <end position="54"/>
    </location>
</feature>
<keyword evidence="3" id="KW-1133">Transmembrane helix</keyword>
<comment type="caution">
    <text evidence="4">The sequence shown here is derived from an EMBL/GenBank/DDBJ whole genome shotgun (WGS) entry which is preliminary data.</text>
</comment>
<evidence type="ECO:0000256" key="2">
    <source>
        <dbReference type="ARBA" id="ARBA00035112"/>
    </source>
</evidence>